<gene>
    <name evidence="1" type="ORF">PGT21_021984</name>
</gene>
<dbReference type="EMBL" id="VSWC01000015">
    <property type="protein sequence ID" value="KAA1113121.1"/>
    <property type="molecule type" value="Genomic_DNA"/>
</dbReference>
<name>A0A5B0QII5_PUCGR</name>
<keyword evidence="2" id="KW-1185">Reference proteome</keyword>
<accession>A0A5B0QII5</accession>
<evidence type="ECO:0000313" key="1">
    <source>
        <dbReference type="EMBL" id="KAA1113121.1"/>
    </source>
</evidence>
<dbReference type="AlphaFoldDB" id="A0A5B0QII5"/>
<sequence>MALNFNQEHPYYCVCTKIGTETSLISPILGCGRVHKNTLTFCPQNNIFSGLSSPIESSTIITPEDQLLFKKIPSFSSRQEVVIVDTHLFNSALKLERCSIESQLWP</sequence>
<reference evidence="1 2" key="1">
    <citation type="submission" date="2019-05" db="EMBL/GenBank/DDBJ databases">
        <title>Emergence of the Ug99 lineage of the wheat stem rust pathogen through somatic hybridization.</title>
        <authorList>
            <person name="Li F."/>
            <person name="Upadhyaya N.M."/>
            <person name="Sperschneider J."/>
            <person name="Matny O."/>
            <person name="Nguyen-Phuc H."/>
            <person name="Mago R."/>
            <person name="Raley C."/>
            <person name="Miller M.E."/>
            <person name="Silverstein K.A.T."/>
            <person name="Henningsen E."/>
            <person name="Hirsch C.D."/>
            <person name="Visser B."/>
            <person name="Pretorius Z.A."/>
            <person name="Steffenson B.J."/>
            <person name="Schwessinger B."/>
            <person name="Dodds P.N."/>
            <person name="Figueroa M."/>
        </authorList>
    </citation>
    <scope>NUCLEOTIDE SEQUENCE [LARGE SCALE GENOMIC DNA]</scope>
    <source>
        <strain evidence="1">21-0</strain>
    </source>
</reference>
<protein>
    <submittedName>
        <fullName evidence="1">Uncharacterized protein</fullName>
    </submittedName>
</protein>
<dbReference type="Proteomes" id="UP000324748">
    <property type="component" value="Unassembled WGS sequence"/>
</dbReference>
<organism evidence="1 2">
    <name type="scientific">Puccinia graminis f. sp. tritici</name>
    <dbReference type="NCBI Taxonomy" id="56615"/>
    <lineage>
        <taxon>Eukaryota</taxon>
        <taxon>Fungi</taxon>
        <taxon>Dikarya</taxon>
        <taxon>Basidiomycota</taxon>
        <taxon>Pucciniomycotina</taxon>
        <taxon>Pucciniomycetes</taxon>
        <taxon>Pucciniales</taxon>
        <taxon>Pucciniaceae</taxon>
        <taxon>Puccinia</taxon>
    </lineage>
</organism>
<evidence type="ECO:0000313" key="2">
    <source>
        <dbReference type="Proteomes" id="UP000324748"/>
    </source>
</evidence>
<proteinExistence type="predicted"/>
<comment type="caution">
    <text evidence="1">The sequence shown here is derived from an EMBL/GenBank/DDBJ whole genome shotgun (WGS) entry which is preliminary data.</text>
</comment>